<evidence type="ECO:0000256" key="2">
    <source>
        <dbReference type="ARBA" id="ARBA00005262"/>
    </source>
</evidence>
<dbReference type="PANTHER" id="PTHR43663:SF1">
    <property type="entry name" value="CHROMATE TRANSPORTER"/>
    <property type="match status" value="1"/>
</dbReference>
<dbReference type="EMBL" id="CP072642">
    <property type="protein sequence ID" value="QUV93637.1"/>
    <property type="molecule type" value="Genomic_DNA"/>
</dbReference>
<dbReference type="Pfam" id="PF02417">
    <property type="entry name" value="Chromate_transp"/>
    <property type="match status" value="2"/>
</dbReference>
<keyword evidence="4 8" id="KW-0812">Transmembrane</keyword>
<feature type="transmembrane region" description="Helical" evidence="8">
    <location>
        <begin position="390"/>
        <end position="410"/>
    </location>
</feature>
<feature type="transmembrane region" description="Helical" evidence="8">
    <location>
        <begin position="364"/>
        <end position="384"/>
    </location>
</feature>
<proteinExistence type="inferred from homology"/>
<dbReference type="InterPro" id="IPR052518">
    <property type="entry name" value="CHR_Transporter"/>
</dbReference>
<feature type="transmembrane region" description="Helical" evidence="8">
    <location>
        <begin position="328"/>
        <end position="352"/>
    </location>
</feature>
<comment type="similarity">
    <text evidence="2">Belongs to the chromate ion transporter (CHR) (TC 2.A.51) family.</text>
</comment>
<feature type="transmembrane region" description="Helical" evidence="8">
    <location>
        <begin position="417"/>
        <end position="434"/>
    </location>
</feature>
<keyword evidence="5 8" id="KW-1133">Transmembrane helix</keyword>
<name>A0ABX8B0L7_9BACT</name>
<feature type="transmembrane region" description="Helical" evidence="8">
    <location>
        <begin position="140"/>
        <end position="161"/>
    </location>
</feature>
<dbReference type="RefSeq" id="WP_211421999.1">
    <property type="nucleotide sequence ID" value="NZ_CP072642.1"/>
</dbReference>
<dbReference type="Proteomes" id="UP000677668">
    <property type="component" value="Chromosome 1"/>
</dbReference>
<feature type="transmembrane region" description="Helical" evidence="8">
    <location>
        <begin position="173"/>
        <end position="199"/>
    </location>
</feature>
<feature type="transmembrane region" description="Helical" evidence="8">
    <location>
        <begin position="112"/>
        <end position="133"/>
    </location>
</feature>
<keyword evidence="3" id="KW-1003">Cell membrane</keyword>
<gene>
    <name evidence="9" type="primary">chrA</name>
    <name evidence="9" type="ORF">J8C05_09720</name>
</gene>
<feature type="transmembrane region" description="Helical" evidence="8">
    <location>
        <begin position="39"/>
        <end position="60"/>
    </location>
</feature>
<evidence type="ECO:0000256" key="1">
    <source>
        <dbReference type="ARBA" id="ARBA00004651"/>
    </source>
</evidence>
<dbReference type="InterPro" id="IPR003370">
    <property type="entry name" value="Chromate_transpt"/>
</dbReference>
<feature type="transmembrane region" description="Helical" evidence="8">
    <location>
        <begin position="303"/>
        <end position="322"/>
    </location>
</feature>
<evidence type="ECO:0000256" key="6">
    <source>
        <dbReference type="ARBA" id="ARBA00023136"/>
    </source>
</evidence>
<feature type="region of interest" description="Disordered" evidence="7">
    <location>
        <begin position="1"/>
        <end position="32"/>
    </location>
</feature>
<evidence type="ECO:0000256" key="4">
    <source>
        <dbReference type="ARBA" id="ARBA00022692"/>
    </source>
</evidence>
<dbReference type="PIRSF" id="PIRSF004810">
    <property type="entry name" value="ChrA"/>
    <property type="match status" value="1"/>
</dbReference>
<protein>
    <submittedName>
        <fullName evidence="9">Chromate efflux transporter</fullName>
    </submittedName>
</protein>
<evidence type="ECO:0000256" key="5">
    <source>
        <dbReference type="ARBA" id="ARBA00022989"/>
    </source>
</evidence>
<feature type="transmembrane region" description="Helical" evidence="8">
    <location>
        <begin position="81"/>
        <end position="100"/>
    </location>
</feature>
<evidence type="ECO:0000256" key="3">
    <source>
        <dbReference type="ARBA" id="ARBA00022475"/>
    </source>
</evidence>
<evidence type="ECO:0000313" key="9">
    <source>
        <dbReference type="EMBL" id="QUV93637.1"/>
    </source>
</evidence>
<dbReference type="NCBIfam" id="TIGR00937">
    <property type="entry name" value="2A51"/>
    <property type="match status" value="1"/>
</dbReference>
<evidence type="ECO:0000313" key="10">
    <source>
        <dbReference type="Proteomes" id="UP000677668"/>
    </source>
</evidence>
<keyword evidence="10" id="KW-1185">Reference proteome</keyword>
<dbReference type="InterPro" id="IPR014047">
    <property type="entry name" value="Chr_Tranpt_l_chain"/>
</dbReference>
<evidence type="ECO:0000256" key="8">
    <source>
        <dbReference type="SAM" id="Phobius"/>
    </source>
</evidence>
<keyword evidence="6 8" id="KW-0472">Membrane</keyword>
<comment type="subcellular location">
    <subcellularLocation>
        <location evidence="1">Cell membrane</location>
        <topology evidence="1">Multi-pass membrane protein</topology>
    </subcellularLocation>
</comment>
<reference evidence="9 10" key="1">
    <citation type="submission" date="2021-03" db="EMBL/GenBank/DDBJ databases">
        <title>Genomic and phenotypic characterization of Chloracidobacterium isolates provides evidence for multiple species.</title>
        <authorList>
            <person name="Saini M.K."/>
            <person name="Costas A.M.G."/>
            <person name="Tank M."/>
            <person name="Bryant D.A."/>
        </authorList>
    </citation>
    <scope>NUCLEOTIDE SEQUENCE [LARGE SCALE GENOMIC DNA]</scope>
    <source>
        <strain evidence="9 10">N</strain>
    </source>
</reference>
<sequence>MAAAPEAEATGPDTGPAVGPDIGPDTSLQAEPRPTLRQLGGDCLLLGATAFGGGAMISLLQDRFTQRRRWLRDREFLEAATLAQSLPGAIATNTVAFVGYRLHGPVGALVSMALYALPSFVLMLVLAALYGYLRDIPSATAVLTGLNAAASGLVAVTAVRLGRQAVTTQWQWFQAAAVFGLAVSFPALTLYLILLSLLGGLFGAARQRRTDAPPDTTAPLQAPLPLRRHLFLALGLGLLVTGMGLGSGFITEPFLRRLVQLAMVTLKVGGLTFGGGFVIIPLLGHEVVDVHHWLTSKEVSDAAALGLLTPGPFVIAATFIGYRVAGLAGAAVATLGIFGLPLWLVVIVAGAVERFRQNALVQGALRGVMPTGVALLAAAAVTIGKGAYTPALYTWVLAPGLGLTSAWLAGRHHTNPMFILFGGALAGLAGQWLFA</sequence>
<feature type="transmembrane region" description="Helical" evidence="8">
    <location>
        <begin position="230"/>
        <end position="250"/>
    </location>
</feature>
<feature type="transmembrane region" description="Helical" evidence="8">
    <location>
        <begin position="262"/>
        <end position="283"/>
    </location>
</feature>
<organism evidence="9 10">
    <name type="scientific">Chloracidobacterium sp. N</name>
    <dbReference type="NCBI Taxonomy" id="2821540"/>
    <lineage>
        <taxon>Bacteria</taxon>
        <taxon>Pseudomonadati</taxon>
        <taxon>Acidobacteriota</taxon>
        <taxon>Terriglobia</taxon>
        <taxon>Terriglobales</taxon>
        <taxon>Acidobacteriaceae</taxon>
        <taxon>Chloracidobacterium</taxon>
        <taxon>Chloracidobacterium aggregatum</taxon>
    </lineage>
</organism>
<accession>A0ABX8B0L7</accession>
<evidence type="ECO:0000256" key="7">
    <source>
        <dbReference type="SAM" id="MobiDB-lite"/>
    </source>
</evidence>
<dbReference type="PANTHER" id="PTHR43663">
    <property type="entry name" value="CHROMATE TRANSPORT PROTEIN-RELATED"/>
    <property type="match status" value="1"/>
</dbReference>